<comment type="caution">
    <text evidence="8">The sequence shown here is derived from an EMBL/GenBank/DDBJ whole genome shotgun (WGS) entry which is preliminary data.</text>
</comment>
<keyword evidence="4" id="KW-0479">Metal-binding</keyword>
<dbReference type="Proteomes" id="UP000278149">
    <property type="component" value="Unassembled WGS sequence"/>
</dbReference>
<dbReference type="SUPFAM" id="SSF102114">
    <property type="entry name" value="Radical SAM enzymes"/>
    <property type="match status" value="1"/>
</dbReference>
<dbReference type="InterPro" id="IPR058240">
    <property type="entry name" value="rSAM_sf"/>
</dbReference>
<evidence type="ECO:0000256" key="3">
    <source>
        <dbReference type="ARBA" id="ARBA00022691"/>
    </source>
</evidence>
<dbReference type="GO" id="GO:0046872">
    <property type="term" value="F:metal ion binding"/>
    <property type="evidence" value="ECO:0007669"/>
    <property type="project" value="UniProtKB-KW"/>
</dbReference>
<dbReference type="EMBL" id="RCOR01000001">
    <property type="protein sequence ID" value="RSN70943.1"/>
    <property type="molecule type" value="Genomic_DNA"/>
</dbReference>
<gene>
    <name evidence="8" type="ORF">D9Q81_00230</name>
</gene>
<dbReference type="Pfam" id="PF04055">
    <property type="entry name" value="Radical_SAM"/>
    <property type="match status" value="1"/>
</dbReference>
<dbReference type="SFLD" id="SFLDS00029">
    <property type="entry name" value="Radical_SAM"/>
    <property type="match status" value="1"/>
</dbReference>
<dbReference type="CDD" id="cd01335">
    <property type="entry name" value="Radical_SAM"/>
    <property type="match status" value="1"/>
</dbReference>
<name>A0A3R9QS50_9CREN</name>
<keyword evidence="5" id="KW-0408">Iron</keyword>
<evidence type="ECO:0000313" key="8">
    <source>
        <dbReference type="EMBL" id="RSN70943.1"/>
    </source>
</evidence>
<evidence type="ECO:0000256" key="5">
    <source>
        <dbReference type="ARBA" id="ARBA00023004"/>
    </source>
</evidence>
<dbReference type="Gene3D" id="3.20.20.70">
    <property type="entry name" value="Aldolase class I"/>
    <property type="match status" value="1"/>
</dbReference>
<evidence type="ECO:0000313" key="9">
    <source>
        <dbReference type="Proteomes" id="UP000278149"/>
    </source>
</evidence>
<protein>
    <submittedName>
        <fullName evidence="8">Radical SAM protein</fullName>
    </submittedName>
</protein>
<proteinExistence type="predicted"/>
<dbReference type="PROSITE" id="PS51918">
    <property type="entry name" value="RADICAL_SAM"/>
    <property type="match status" value="1"/>
</dbReference>
<feature type="domain" description="Radical SAM core" evidence="7">
    <location>
        <begin position="14"/>
        <end position="200"/>
    </location>
</feature>
<dbReference type="PANTHER" id="PTHR30352">
    <property type="entry name" value="PYRUVATE FORMATE-LYASE-ACTIVATING ENZYME"/>
    <property type="match status" value="1"/>
</dbReference>
<dbReference type="InterPro" id="IPR007197">
    <property type="entry name" value="rSAM"/>
</dbReference>
<evidence type="ECO:0000256" key="1">
    <source>
        <dbReference type="ARBA" id="ARBA00001966"/>
    </source>
</evidence>
<dbReference type="InterPro" id="IPR013785">
    <property type="entry name" value="Aldolase_TIM"/>
</dbReference>
<dbReference type="PANTHER" id="PTHR30352:SF5">
    <property type="entry name" value="PYRUVATE FORMATE-LYASE 1-ACTIVATING ENZYME"/>
    <property type="match status" value="1"/>
</dbReference>
<organism evidence="8 9">
    <name type="scientific">Candidatus Korarchaeum cryptofilum</name>
    <dbReference type="NCBI Taxonomy" id="498846"/>
    <lineage>
        <taxon>Archaea</taxon>
        <taxon>Thermoproteota</taxon>
        <taxon>Candidatus Korarchaeia</taxon>
        <taxon>Candidatus Korarchaeales</taxon>
        <taxon>Candidatus Korarchaeaceae</taxon>
        <taxon>Candidatus Korarchaeum</taxon>
    </lineage>
</organism>
<keyword evidence="3" id="KW-0949">S-adenosyl-L-methionine</keyword>
<evidence type="ECO:0000256" key="6">
    <source>
        <dbReference type="ARBA" id="ARBA00023014"/>
    </source>
</evidence>
<evidence type="ECO:0000256" key="2">
    <source>
        <dbReference type="ARBA" id="ARBA00022485"/>
    </source>
</evidence>
<dbReference type="InterPro" id="IPR034457">
    <property type="entry name" value="Organic_radical-activating"/>
</dbReference>
<keyword evidence="2" id="KW-0004">4Fe-4S</keyword>
<evidence type="ECO:0000256" key="4">
    <source>
        <dbReference type="ARBA" id="ARBA00022723"/>
    </source>
</evidence>
<sequence>MMLPKIASVTTSVIDHPGRVSLVIFLPYCNYNCIACHNRELVEGKFEEVPLEELLWGLERNSLIDMLIISGGEPTIYGDSLLELIKILRIKRGDLPIRVDTNGSLPKVMKIIADYIDGFALDVKAPPLRREMYERIIRREFDLESFMEAVETASGLPYTIFRTVRYPWLREEDIGEIREFLSRYGGGKPHIINPYFEPEH</sequence>
<dbReference type="AlphaFoldDB" id="A0A3R9QS50"/>
<accession>A0A3R9QS50</accession>
<reference evidence="8 9" key="1">
    <citation type="submission" date="2018-10" db="EMBL/GenBank/DDBJ databases">
        <title>Co-occurring genomic capacity for anaerobic methane metabolism and dissimilatory sulfite reduction discovered in the Korarchaeota.</title>
        <authorList>
            <person name="Mckay L.J."/>
            <person name="Dlakic M."/>
            <person name="Fields M.W."/>
            <person name="Delmont T.O."/>
            <person name="Eren A.M."/>
            <person name="Jay Z.J."/>
            <person name="Klingelsmith K.B."/>
            <person name="Rusch D.B."/>
            <person name="Inskeep W.P."/>
        </authorList>
    </citation>
    <scope>NUCLEOTIDE SEQUENCE [LARGE SCALE GENOMIC DNA]</scope>
    <source>
        <strain evidence="8 9">WS</strain>
    </source>
</reference>
<dbReference type="GO" id="GO:0003824">
    <property type="term" value="F:catalytic activity"/>
    <property type="evidence" value="ECO:0007669"/>
    <property type="project" value="InterPro"/>
</dbReference>
<dbReference type="GO" id="GO:0051539">
    <property type="term" value="F:4 iron, 4 sulfur cluster binding"/>
    <property type="evidence" value="ECO:0007669"/>
    <property type="project" value="UniProtKB-KW"/>
</dbReference>
<evidence type="ECO:0000259" key="7">
    <source>
        <dbReference type="PROSITE" id="PS51918"/>
    </source>
</evidence>
<keyword evidence="6" id="KW-0411">Iron-sulfur</keyword>
<comment type="cofactor">
    <cofactor evidence="1">
        <name>[4Fe-4S] cluster</name>
        <dbReference type="ChEBI" id="CHEBI:49883"/>
    </cofactor>
</comment>